<dbReference type="AlphaFoldDB" id="A0A1G6H3Y7"/>
<protein>
    <recommendedName>
        <fullName evidence="3">Phage antitermination protein Q</fullName>
    </recommendedName>
</protein>
<name>A0A1G6H3Y7_9GAMM</name>
<reference evidence="2" key="1">
    <citation type="submission" date="2016-09" db="EMBL/GenBank/DDBJ databases">
        <authorList>
            <person name="Varghese N."/>
            <person name="Submissions S."/>
        </authorList>
    </citation>
    <scope>NUCLEOTIDE SEQUENCE [LARGE SCALE GENOMIC DNA]</scope>
    <source>
        <strain evidence="2">ANC 4422</strain>
    </source>
</reference>
<dbReference type="EMBL" id="FMYL01000003">
    <property type="protein sequence ID" value="SDB88863.1"/>
    <property type="molecule type" value="Genomic_DNA"/>
</dbReference>
<proteinExistence type="predicted"/>
<evidence type="ECO:0000313" key="1">
    <source>
        <dbReference type="EMBL" id="SDB88863.1"/>
    </source>
</evidence>
<organism evidence="1 2">
    <name type="scientific">Acinetobacter boissieri</name>
    <dbReference type="NCBI Taxonomy" id="1219383"/>
    <lineage>
        <taxon>Bacteria</taxon>
        <taxon>Pseudomonadati</taxon>
        <taxon>Pseudomonadota</taxon>
        <taxon>Gammaproteobacteria</taxon>
        <taxon>Moraxellales</taxon>
        <taxon>Moraxellaceae</taxon>
        <taxon>Acinetobacter</taxon>
    </lineage>
</organism>
<sequence>MNMPVTIMQATQWNKYTFEEWCRQLGAWINGDNETMVKIVKFMPTKRITQKQREKLIAMYMGDQNLIDTIFDHKKGTCCNLDCNEARAIHRIFIDISLIDDEILNDWISSIWSHHVLGNSFRRIAQASDTSVNQIRQDVKCGLAYMKSRYPSFNFETFQKST</sequence>
<accession>A0A1G6H3Y7</accession>
<evidence type="ECO:0000313" key="2">
    <source>
        <dbReference type="Proteomes" id="UP000242501"/>
    </source>
</evidence>
<evidence type="ECO:0008006" key="3">
    <source>
        <dbReference type="Google" id="ProtNLM"/>
    </source>
</evidence>
<dbReference type="Proteomes" id="UP000242501">
    <property type="component" value="Unassembled WGS sequence"/>
</dbReference>
<dbReference type="OrthoDB" id="6701956at2"/>
<keyword evidence="2" id="KW-1185">Reference proteome</keyword>
<gene>
    <name evidence="1" type="ORF">SAMN05421733_103258</name>
</gene>